<dbReference type="Pfam" id="PF13304">
    <property type="entry name" value="AAA_21"/>
    <property type="match status" value="1"/>
</dbReference>
<accession>A0A4R2RFR4</accession>
<dbReference type="Gene3D" id="3.40.50.300">
    <property type="entry name" value="P-loop containing nucleotide triphosphate hydrolases"/>
    <property type="match status" value="2"/>
</dbReference>
<reference evidence="3 4" key="1">
    <citation type="submission" date="2019-03" db="EMBL/GenBank/DDBJ databases">
        <title>Genomic Encyclopedia of Type Strains, Phase IV (KMG-IV): sequencing the most valuable type-strain genomes for metagenomic binning, comparative biology and taxonomic classification.</title>
        <authorList>
            <person name="Goeker M."/>
        </authorList>
    </citation>
    <scope>NUCLEOTIDE SEQUENCE [LARGE SCALE GENOMIC DNA]</scope>
    <source>
        <strain evidence="3 4">DSM 11170</strain>
    </source>
</reference>
<dbReference type="RefSeq" id="WP_131920281.1">
    <property type="nucleotide sequence ID" value="NZ_JAOQNU010000027.1"/>
</dbReference>
<dbReference type="AlphaFoldDB" id="A0A4R2RFR4"/>
<keyword evidence="3" id="KW-0067">ATP-binding</keyword>
<evidence type="ECO:0000313" key="4">
    <source>
        <dbReference type="Proteomes" id="UP000294813"/>
    </source>
</evidence>
<name>A0A4R2RFR4_9FIRM</name>
<keyword evidence="3" id="KW-0547">Nucleotide-binding</keyword>
<sequence length="445" mass="51519">MKIQNLWVEGLFGEHNYEVPLHESGITVIHAPNGLGKTTLLRLIDGALNGRFFELQKIQFEKLGFLFSDGSRLCVCKERKEPMKIGEQGLKNIYYEFLDAQGTPYEFKPEHKVSWNYPLGLVDDQLPFLERVGPELWEHRETGEYLDYKDVLKKYGNRLPMAAEYDWPDWLKKIRRQLPVHFISAHRLLKAPYELKSEIHGAERLVPAVRYFSEQLVKTFRAKLAASADINQALDRSFPSRLVTEASKEMHDSSWSQDYLENKLNDLAHQRARLAHVGLLDTADAGPPIGKVALDEFTCRVLNLYIEDMEKKLAVFYDLERRLNMFLALVNSKFQHKELVIDREKGFVIQKSNSGQFLPVDSLSSGEQHLLVLYYQLLFREEPNELVLIDEPELSLHIAWQGEFLDDLYQIHRLNGISVVLATHSPDIIDGEWELTVELEQKSNR</sequence>
<evidence type="ECO:0000259" key="1">
    <source>
        <dbReference type="Pfam" id="PF13304"/>
    </source>
</evidence>
<dbReference type="OrthoDB" id="9784297at2"/>
<dbReference type="SUPFAM" id="SSF52540">
    <property type="entry name" value="P-loop containing nucleoside triphosphate hydrolases"/>
    <property type="match status" value="1"/>
</dbReference>
<feature type="domain" description="ATPase AAA-type core" evidence="1">
    <location>
        <begin position="273"/>
        <end position="430"/>
    </location>
</feature>
<dbReference type="GO" id="GO:0005524">
    <property type="term" value="F:ATP binding"/>
    <property type="evidence" value="ECO:0007669"/>
    <property type="project" value="UniProtKB-KW"/>
</dbReference>
<keyword evidence="4" id="KW-1185">Reference proteome</keyword>
<dbReference type="GO" id="GO:0006302">
    <property type="term" value="P:double-strand break repair"/>
    <property type="evidence" value="ECO:0007669"/>
    <property type="project" value="InterPro"/>
</dbReference>
<dbReference type="InterPro" id="IPR038729">
    <property type="entry name" value="Rad50/SbcC_AAA"/>
</dbReference>
<dbReference type="GO" id="GO:0016887">
    <property type="term" value="F:ATP hydrolysis activity"/>
    <property type="evidence" value="ECO:0007669"/>
    <property type="project" value="InterPro"/>
</dbReference>
<dbReference type="InterPro" id="IPR027417">
    <property type="entry name" value="P-loop_NTPase"/>
</dbReference>
<dbReference type="InterPro" id="IPR003959">
    <property type="entry name" value="ATPase_AAA_core"/>
</dbReference>
<evidence type="ECO:0000313" key="3">
    <source>
        <dbReference type="EMBL" id="TCP61753.1"/>
    </source>
</evidence>
<feature type="domain" description="Rad50/SbcC-type AAA" evidence="2">
    <location>
        <begin position="21"/>
        <end position="70"/>
    </location>
</feature>
<dbReference type="Pfam" id="PF13476">
    <property type="entry name" value="AAA_23"/>
    <property type="match status" value="1"/>
</dbReference>
<dbReference type="PANTHER" id="PTHR43581">
    <property type="entry name" value="ATP/GTP PHOSPHATASE"/>
    <property type="match status" value="1"/>
</dbReference>
<gene>
    <name evidence="3" type="ORF">EDD73_12624</name>
</gene>
<comment type="caution">
    <text evidence="3">The sequence shown here is derived from an EMBL/GenBank/DDBJ whole genome shotgun (WGS) entry which is preliminary data.</text>
</comment>
<organism evidence="3 4">
    <name type="scientific">Heliophilum fasciatum</name>
    <dbReference type="NCBI Taxonomy" id="35700"/>
    <lineage>
        <taxon>Bacteria</taxon>
        <taxon>Bacillati</taxon>
        <taxon>Bacillota</taxon>
        <taxon>Clostridia</taxon>
        <taxon>Eubacteriales</taxon>
        <taxon>Heliobacteriaceae</taxon>
        <taxon>Heliophilum</taxon>
    </lineage>
</organism>
<dbReference type="PANTHER" id="PTHR43581:SF2">
    <property type="entry name" value="EXCINUCLEASE ATPASE SUBUNIT"/>
    <property type="match status" value="1"/>
</dbReference>
<dbReference type="EMBL" id="SLXT01000026">
    <property type="protein sequence ID" value="TCP61753.1"/>
    <property type="molecule type" value="Genomic_DNA"/>
</dbReference>
<dbReference type="InterPro" id="IPR051396">
    <property type="entry name" value="Bact_Antivir_Def_Nuclease"/>
</dbReference>
<proteinExistence type="predicted"/>
<protein>
    <submittedName>
        <fullName evidence="3">Putative ATP-binding protein involved in virulence</fullName>
    </submittedName>
</protein>
<evidence type="ECO:0000259" key="2">
    <source>
        <dbReference type="Pfam" id="PF13476"/>
    </source>
</evidence>
<dbReference type="Proteomes" id="UP000294813">
    <property type="component" value="Unassembled WGS sequence"/>
</dbReference>